<dbReference type="RefSeq" id="XP_031027325.1">
    <property type="nucleotide sequence ID" value="XM_031166397.1"/>
</dbReference>
<organism evidence="2 3">
    <name type="scientific">Synchytrium microbalum</name>
    <dbReference type="NCBI Taxonomy" id="1806994"/>
    <lineage>
        <taxon>Eukaryota</taxon>
        <taxon>Fungi</taxon>
        <taxon>Fungi incertae sedis</taxon>
        <taxon>Chytridiomycota</taxon>
        <taxon>Chytridiomycota incertae sedis</taxon>
        <taxon>Chytridiomycetes</taxon>
        <taxon>Synchytriales</taxon>
        <taxon>Synchytriaceae</taxon>
        <taxon>Synchytrium</taxon>
    </lineage>
</organism>
<keyword evidence="3" id="KW-1185">Reference proteome</keyword>
<gene>
    <name evidence="2" type="ORF">SmJEL517_g00468</name>
</gene>
<accession>A0A507CHB6</accession>
<evidence type="ECO:0000256" key="1">
    <source>
        <dbReference type="SAM" id="MobiDB-lite"/>
    </source>
</evidence>
<name>A0A507CHB6_9FUNG</name>
<dbReference type="Proteomes" id="UP000319731">
    <property type="component" value="Unassembled WGS sequence"/>
</dbReference>
<comment type="caution">
    <text evidence="2">The sequence shown here is derived from an EMBL/GenBank/DDBJ whole genome shotgun (WGS) entry which is preliminary data.</text>
</comment>
<dbReference type="AlphaFoldDB" id="A0A507CHB6"/>
<dbReference type="GeneID" id="42001694"/>
<feature type="region of interest" description="Disordered" evidence="1">
    <location>
        <begin position="1"/>
        <end position="23"/>
    </location>
</feature>
<reference evidence="2 3" key="1">
    <citation type="journal article" date="2019" name="Sci. Rep.">
        <title>Comparative genomics of chytrid fungi reveal insights into the obligate biotrophic and pathogenic lifestyle of Synchytrium endobioticum.</title>
        <authorList>
            <person name="van de Vossenberg B.T.L.H."/>
            <person name="Warris S."/>
            <person name="Nguyen H.D.T."/>
            <person name="van Gent-Pelzer M.P.E."/>
            <person name="Joly D.L."/>
            <person name="van de Geest H.C."/>
            <person name="Bonants P.J.M."/>
            <person name="Smith D.S."/>
            <person name="Levesque C.A."/>
            <person name="van der Lee T.A.J."/>
        </authorList>
    </citation>
    <scope>NUCLEOTIDE SEQUENCE [LARGE SCALE GENOMIC DNA]</scope>
    <source>
        <strain evidence="2 3">JEL517</strain>
    </source>
</reference>
<sequence>MTVETPIHGTKPTPSGSLPVHSEGLPASRAEEITLGMLKATMANLQAEESRTYGSTLEGGAGSTAAQALSAYAAAVAQQHGVPTTEILQKVHKGVAADPADLAEKLAQEGQDMSAMGSDVSKGIALLIEKAAEKMREASALALHEFENEARS</sequence>
<proteinExistence type="predicted"/>
<protein>
    <submittedName>
        <fullName evidence="2">Uncharacterized protein</fullName>
    </submittedName>
</protein>
<evidence type="ECO:0000313" key="3">
    <source>
        <dbReference type="Proteomes" id="UP000319731"/>
    </source>
</evidence>
<evidence type="ECO:0000313" key="2">
    <source>
        <dbReference type="EMBL" id="TPX37414.1"/>
    </source>
</evidence>
<dbReference type="EMBL" id="QEAO01000002">
    <property type="protein sequence ID" value="TPX37414.1"/>
    <property type="molecule type" value="Genomic_DNA"/>
</dbReference>